<name>A0A937I4S3_9GAMM</name>
<reference evidence="3" key="1">
    <citation type="submission" date="2020-10" db="EMBL/GenBank/DDBJ databases">
        <title>Microbiome of the Black Sea water column analyzed by genome centric metagenomics.</title>
        <authorList>
            <person name="Cabello-Yeves P.J."/>
            <person name="Callieri C."/>
            <person name="Picazo A."/>
            <person name="Mehrshad M."/>
            <person name="Haro-Moreno J.M."/>
            <person name="Roda-Garcia J."/>
            <person name="Dzembekova N."/>
            <person name="Slabakova V."/>
            <person name="Slabakova N."/>
            <person name="Moncheva S."/>
            <person name="Rodriguez-Valera F."/>
        </authorList>
    </citation>
    <scope>NUCLEOTIDE SEQUENCE</scope>
    <source>
        <strain evidence="3">BS307-5m-G49</strain>
    </source>
</reference>
<dbReference type="Gene3D" id="3.30.160.670">
    <property type="match status" value="1"/>
</dbReference>
<organism evidence="3 4">
    <name type="scientific">SAR86 cluster bacterium</name>
    <dbReference type="NCBI Taxonomy" id="2030880"/>
    <lineage>
        <taxon>Bacteria</taxon>
        <taxon>Pseudomonadati</taxon>
        <taxon>Pseudomonadota</taxon>
        <taxon>Gammaproteobacteria</taxon>
        <taxon>SAR86 cluster</taxon>
    </lineage>
</organism>
<evidence type="ECO:0000256" key="1">
    <source>
        <dbReference type="SAM" id="SignalP"/>
    </source>
</evidence>
<dbReference type="EMBL" id="JADHQC010000014">
    <property type="protein sequence ID" value="MBL6811828.1"/>
    <property type="molecule type" value="Genomic_DNA"/>
</dbReference>
<feature type="chain" id="PRO_5037366856" evidence="1">
    <location>
        <begin position="18"/>
        <end position="171"/>
    </location>
</feature>
<evidence type="ECO:0000313" key="4">
    <source>
        <dbReference type="Proteomes" id="UP000744438"/>
    </source>
</evidence>
<comment type="caution">
    <text evidence="3">The sequence shown here is derived from an EMBL/GenBank/DDBJ whole genome shotgun (WGS) entry which is preliminary data.</text>
</comment>
<dbReference type="Pfam" id="PF13590">
    <property type="entry name" value="DUF4136"/>
    <property type="match status" value="1"/>
</dbReference>
<dbReference type="Proteomes" id="UP000744438">
    <property type="component" value="Unassembled WGS sequence"/>
</dbReference>
<dbReference type="InterPro" id="IPR025411">
    <property type="entry name" value="DUF4136"/>
</dbReference>
<gene>
    <name evidence="3" type="ORF">ISQ63_02960</name>
</gene>
<dbReference type="AlphaFoldDB" id="A0A937I4S3"/>
<feature type="domain" description="DUF4136" evidence="2">
    <location>
        <begin position="20"/>
        <end position="168"/>
    </location>
</feature>
<keyword evidence="1" id="KW-0732">Signal</keyword>
<proteinExistence type="predicted"/>
<feature type="signal peptide" evidence="1">
    <location>
        <begin position="1"/>
        <end position="17"/>
    </location>
</feature>
<evidence type="ECO:0000313" key="3">
    <source>
        <dbReference type="EMBL" id="MBL6811828.1"/>
    </source>
</evidence>
<evidence type="ECO:0000259" key="2">
    <source>
        <dbReference type="Pfam" id="PF13590"/>
    </source>
</evidence>
<protein>
    <submittedName>
        <fullName evidence="3">DUF4136 domain-containing protein</fullName>
    </submittedName>
</protein>
<sequence>MLARLVVLVLLTSCASGFVVKVDSDEAFSANKYKDFKIFKPDPFRVESDEEENPIRINRIAKALSSSLVQLGLNQNDQSLLKVSFSVKEKERRNQINSSHFFYGYRNDPFSYKFYANDFPPVNYLSVKFFDEGLDKVVWYANMRINSSSLDDQDLANEIISQILSRYPRSS</sequence>
<accession>A0A937I4S3</accession>